<comment type="caution">
    <text evidence="2">The sequence shown here is derived from an EMBL/GenBank/DDBJ whole genome shotgun (WGS) entry which is preliminary data.</text>
</comment>
<dbReference type="SUPFAM" id="SSF54637">
    <property type="entry name" value="Thioesterase/thiol ester dehydrase-isomerase"/>
    <property type="match status" value="1"/>
</dbReference>
<accession>A0A103XN24</accession>
<dbReference type="STRING" id="59895.A0A103XN24"/>
<feature type="non-terminal residue" evidence="2">
    <location>
        <position position="1"/>
    </location>
</feature>
<dbReference type="OMA" id="WIVEKYE"/>
<dbReference type="Gene3D" id="3.10.129.10">
    <property type="entry name" value="Hotdog Thioesterase"/>
    <property type="match status" value="1"/>
</dbReference>
<dbReference type="InterPro" id="IPR029069">
    <property type="entry name" value="HotDog_dom_sf"/>
</dbReference>
<keyword evidence="3" id="KW-1185">Reference proteome</keyword>
<evidence type="ECO:0000313" key="3">
    <source>
        <dbReference type="Proteomes" id="UP000243975"/>
    </source>
</evidence>
<evidence type="ECO:0000259" key="1">
    <source>
        <dbReference type="Pfam" id="PF20791"/>
    </source>
</evidence>
<dbReference type="PANTHER" id="PTHR31727:SF13">
    <property type="entry name" value="ACYL-[ACYL-CARRIER-PROTEIN] HYDROLASE"/>
    <property type="match status" value="1"/>
</dbReference>
<organism evidence="2 3">
    <name type="scientific">Cynara cardunculus var. scolymus</name>
    <name type="common">Globe artichoke</name>
    <name type="synonym">Cynara scolymus</name>
    <dbReference type="NCBI Taxonomy" id="59895"/>
    <lineage>
        <taxon>Eukaryota</taxon>
        <taxon>Viridiplantae</taxon>
        <taxon>Streptophyta</taxon>
        <taxon>Embryophyta</taxon>
        <taxon>Tracheophyta</taxon>
        <taxon>Spermatophyta</taxon>
        <taxon>Magnoliopsida</taxon>
        <taxon>eudicotyledons</taxon>
        <taxon>Gunneridae</taxon>
        <taxon>Pentapetalae</taxon>
        <taxon>asterids</taxon>
        <taxon>campanulids</taxon>
        <taxon>Asterales</taxon>
        <taxon>Asteraceae</taxon>
        <taxon>Carduoideae</taxon>
        <taxon>Cardueae</taxon>
        <taxon>Carduinae</taxon>
        <taxon>Cynara</taxon>
    </lineage>
</organism>
<proteinExistence type="predicted"/>
<dbReference type="InterPro" id="IPR045023">
    <property type="entry name" value="FATA/B"/>
</dbReference>
<dbReference type="AlphaFoldDB" id="A0A103XN24"/>
<dbReference type="GO" id="GO:0000036">
    <property type="term" value="F:acyl carrier activity"/>
    <property type="evidence" value="ECO:0007669"/>
    <property type="project" value="TreeGrafter"/>
</dbReference>
<reference evidence="2 3" key="1">
    <citation type="journal article" date="2016" name="Sci. Rep.">
        <title>The genome sequence of the outbreeding globe artichoke constructed de novo incorporating a phase-aware low-pass sequencing strategy of F1 progeny.</title>
        <authorList>
            <person name="Scaglione D."/>
            <person name="Reyes-Chin-Wo S."/>
            <person name="Acquadro A."/>
            <person name="Froenicke L."/>
            <person name="Portis E."/>
            <person name="Beitel C."/>
            <person name="Tirone M."/>
            <person name="Mauro R."/>
            <person name="Lo Monaco A."/>
            <person name="Mauromicale G."/>
            <person name="Faccioli P."/>
            <person name="Cattivelli L."/>
            <person name="Rieseberg L."/>
            <person name="Michelmore R."/>
            <person name="Lanteri S."/>
        </authorList>
    </citation>
    <scope>NUCLEOTIDE SEQUENCE [LARGE SCALE GENOMIC DNA]</scope>
    <source>
        <strain evidence="2">2C</strain>
    </source>
</reference>
<dbReference type="PANTHER" id="PTHR31727">
    <property type="entry name" value="OLEOYL-ACYL CARRIER PROTEIN THIOESTERASE 1, CHLOROPLASTIC"/>
    <property type="match status" value="1"/>
</dbReference>
<name>A0A103XN24_CYNCS</name>
<dbReference type="InterPro" id="IPR049427">
    <property type="entry name" value="Acyl-ACP_TE_C"/>
</dbReference>
<dbReference type="Gramene" id="KVH93841">
    <property type="protein sequence ID" value="KVH93841"/>
    <property type="gene ID" value="Ccrd_004094"/>
</dbReference>
<feature type="domain" description="Acyl-ACP thioesterase-like C-terminal" evidence="1">
    <location>
        <begin position="48"/>
        <end position="130"/>
    </location>
</feature>
<sequence>MNKETRRLSKFPDEVQAELEQYFMDTLPIVNEDAKTWSKRDDHNIFDHVQNGLTPRWSDLDINQHVNNVKYIGWIVEKYELASMVLEYSRECTKDNVLQSHTCILENNNIGGIADSDHVDCQHLLRLQTGGGDDVGCGG</sequence>
<dbReference type="Proteomes" id="UP000243975">
    <property type="component" value="Unassembled WGS sequence"/>
</dbReference>
<evidence type="ECO:0000313" key="2">
    <source>
        <dbReference type="EMBL" id="KVH93841.1"/>
    </source>
</evidence>
<dbReference type="GO" id="GO:0016297">
    <property type="term" value="F:fatty acyl-[ACP] hydrolase activity"/>
    <property type="evidence" value="ECO:0007669"/>
    <property type="project" value="InterPro"/>
</dbReference>
<dbReference type="EMBL" id="LEKV01004595">
    <property type="protein sequence ID" value="KVH93841.1"/>
    <property type="molecule type" value="Genomic_DNA"/>
</dbReference>
<protein>
    <submittedName>
        <fullName evidence="2">Acyl-ACP thioesterase</fullName>
    </submittedName>
</protein>
<gene>
    <name evidence="2" type="ORF">Ccrd_004094</name>
</gene>
<dbReference type="Pfam" id="PF20791">
    <property type="entry name" value="Acyl-ACP_TE_C"/>
    <property type="match status" value="1"/>
</dbReference>